<feature type="transmembrane region" description="Helical" evidence="5">
    <location>
        <begin position="271"/>
        <end position="290"/>
    </location>
</feature>
<keyword evidence="8" id="KW-1185">Reference proteome</keyword>
<dbReference type="GO" id="GO:0005886">
    <property type="term" value="C:plasma membrane"/>
    <property type="evidence" value="ECO:0007669"/>
    <property type="project" value="TreeGrafter"/>
</dbReference>
<feature type="transmembrane region" description="Helical" evidence="5">
    <location>
        <begin position="329"/>
        <end position="347"/>
    </location>
</feature>
<evidence type="ECO:0000259" key="6">
    <source>
        <dbReference type="PROSITE" id="PS50850"/>
    </source>
</evidence>
<accession>A0AAJ8LQY2</accession>
<keyword evidence="4 5" id="KW-0472">Membrane</keyword>
<dbReference type="EMBL" id="CP144061">
    <property type="protein sequence ID" value="WWD21569.1"/>
    <property type="molecule type" value="Genomic_DNA"/>
</dbReference>
<feature type="transmembrane region" description="Helical" evidence="5">
    <location>
        <begin position="180"/>
        <end position="199"/>
    </location>
</feature>
<evidence type="ECO:0000256" key="1">
    <source>
        <dbReference type="ARBA" id="ARBA00004141"/>
    </source>
</evidence>
<dbReference type="PANTHER" id="PTHR23508">
    <property type="entry name" value="CARBOXYLIC ACID TRANSPORTER PROTEIN HOMOLOG"/>
    <property type="match status" value="1"/>
</dbReference>
<feature type="transmembrane region" description="Helical" evidence="5">
    <location>
        <begin position="205"/>
        <end position="225"/>
    </location>
</feature>
<dbReference type="Proteomes" id="UP000322225">
    <property type="component" value="Chromosome 11"/>
</dbReference>
<evidence type="ECO:0000256" key="5">
    <source>
        <dbReference type="SAM" id="Phobius"/>
    </source>
</evidence>
<dbReference type="PROSITE" id="PS50850">
    <property type="entry name" value="MFS"/>
    <property type="match status" value="1"/>
</dbReference>
<dbReference type="CDD" id="cd17316">
    <property type="entry name" value="MFS_SV2_like"/>
    <property type="match status" value="1"/>
</dbReference>
<reference evidence="7" key="1">
    <citation type="submission" date="2017-08" db="EMBL/GenBank/DDBJ databases">
        <authorList>
            <person name="Cuomo C."/>
            <person name="Billmyre B."/>
            <person name="Heitman J."/>
        </authorList>
    </citation>
    <scope>NUCLEOTIDE SEQUENCE</scope>
    <source>
        <strain evidence="7">CBS 12478</strain>
    </source>
</reference>
<evidence type="ECO:0000313" key="7">
    <source>
        <dbReference type="EMBL" id="WWD21569.1"/>
    </source>
</evidence>
<feature type="transmembrane region" description="Helical" evidence="5">
    <location>
        <begin position="492"/>
        <end position="513"/>
    </location>
</feature>
<feature type="transmembrane region" description="Helical" evidence="5">
    <location>
        <begin position="246"/>
        <end position="265"/>
    </location>
</feature>
<evidence type="ECO:0000256" key="4">
    <source>
        <dbReference type="ARBA" id="ARBA00023136"/>
    </source>
</evidence>
<sequence length="559" mass="60918">MQGAACPVRFSPSNHLLSSLYPALHSIFRRHAKMSMQEAAAAAKLHDGNSDYTAPTQHRPASAKAQLAAWHANRGNKSFLRAMIPSLRQPAAGEIPETKNPIKLIRMVSGFGWLMFFSGWLAWTVDGYDFFCVSLTIDGLAEQFEVKTTKITTAITLTLLFRSLGALIFGMLADRYGRKWTLVGNCLLIMVFELGSGFVNTYPQFLAVRSLFGIAMGGIWGQASATALENVPAAARGLLSGIMQQGYAVGYLLAAVINLTVVQTSKYHWRSIYFFGAGFSLLAAIVRACLPESRQFILAREEAKAQNISSKETTRLFFIEMKNMFRTNWLRWIWAVCLMTFFNFFSHGSQDLYPKYLTSSKGFSSKLASKATIISNCGAIVGGTIAGYCSQYLGRRFAILVCIFYTGAWSALWLIPHSFGSLSAGAFFVQSGVQGAWGIVPVYLGEVSPPAFRALFAGLSYQLGNMASSGAAQIESDAGETLKLHGTQTPDYAKIIGILMGAVMAWGIICVICGPEADHSHFEEAKVATQRGGGEAVGTDLVRGRIDDDKHEASHVEKV</sequence>
<gene>
    <name evidence="7" type="ORF">CI109_106055</name>
</gene>
<organism evidence="7 8">
    <name type="scientific">Kwoniella shandongensis</name>
    <dbReference type="NCBI Taxonomy" id="1734106"/>
    <lineage>
        <taxon>Eukaryota</taxon>
        <taxon>Fungi</taxon>
        <taxon>Dikarya</taxon>
        <taxon>Basidiomycota</taxon>
        <taxon>Agaricomycotina</taxon>
        <taxon>Tremellomycetes</taxon>
        <taxon>Tremellales</taxon>
        <taxon>Cryptococcaceae</taxon>
        <taxon>Kwoniella</taxon>
    </lineage>
</organism>
<name>A0AAJ8LQY2_9TREE</name>
<dbReference type="KEGG" id="ksn:43589190"/>
<evidence type="ECO:0000256" key="2">
    <source>
        <dbReference type="ARBA" id="ARBA00022692"/>
    </source>
</evidence>
<evidence type="ECO:0000256" key="3">
    <source>
        <dbReference type="ARBA" id="ARBA00022989"/>
    </source>
</evidence>
<feature type="transmembrane region" description="Helical" evidence="5">
    <location>
        <begin position="367"/>
        <end position="390"/>
    </location>
</feature>
<proteinExistence type="predicted"/>
<feature type="transmembrane region" description="Helical" evidence="5">
    <location>
        <begin position="151"/>
        <end position="173"/>
    </location>
</feature>
<keyword evidence="3 5" id="KW-1133">Transmembrane helix</keyword>
<dbReference type="InterPro" id="IPR005828">
    <property type="entry name" value="MFS_sugar_transport-like"/>
</dbReference>
<dbReference type="Gene3D" id="1.20.1250.20">
    <property type="entry name" value="MFS general substrate transporter like domains"/>
    <property type="match status" value="2"/>
</dbReference>
<dbReference type="InterPro" id="IPR036259">
    <property type="entry name" value="MFS_trans_sf"/>
</dbReference>
<dbReference type="AlphaFoldDB" id="A0AAJ8LQY2"/>
<comment type="subcellular location">
    <subcellularLocation>
        <location evidence="1">Membrane</location>
        <topology evidence="1">Multi-pass membrane protein</topology>
    </subcellularLocation>
</comment>
<keyword evidence="2 5" id="KW-0812">Transmembrane</keyword>
<feature type="transmembrane region" description="Helical" evidence="5">
    <location>
        <begin position="397"/>
        <end position="415"/>
    </location>
</feature>
<dbReference type="FunFam" id="1.20.1250.20:FF:000340">
    <property type="entry name" value="MFS transporter, SHS family, lactate transporter"/>
    <property type="match status" value="1"/>
</dbReference>
<dbReference type="Pfam" id="PF00083">
    <property type="entry name" value="Sugar_tr"/>
    <property type="match status" value="1"/>
</dbReference>
<feature type="transmembrane region" description="Helical" evidence="5">
    <location>
        <begin position="104"/>
        <end position="123"/>
    </location>
</feature>
<dbReference type="InterPro" id="IPR020846">
    <property type="entry name" value="MFS_dom"/>
</dbReference>
<protein>
    <recommendedName>
        <fullName evidence="6">Major facilitator superfamily (MFS) profile domain-containing protein</fullName>
    </recommendedName>
</protein>
<evidence type="ECO:0000313" key="8">
    <source>
        <dbReference type="Proteomes" id="UP000322225"/>
    </source>
</evidence>
<dbReference type="GeneID" id="43589190"/>
<dbReference type="GO" id="GO:0015355">
    <property type="term" value="F:secondary active monocarboxylate transmembrane transporter activity"/>
    <property type="evidence" value="ECO:0007669"/>
    <property type="project" value="TreeGrafter"/>
</dbReference>
<dbReference type="SUPFAM" id="SSF103473">
    <property type="entry name" value="MFS general substrate transporter"/>
    <property type="match status" value="1"/>
</dbReference>
<feature type="domain" description="Major facilitator superfamily (MFS) profile" evidence="6">
    <location>
        <begin position="115"/>
        <end position="518"/>
    </location>
</feature>
<dbReference type="PANTHER" id="PTHR23508:SF10">
    <property type="entry name" value="CARBOXYLIC ACID TRANSPORTER PROTEIN HOMOLOG"/>
    <property type="match status" value="1"/>
</dbReference>
<dbReference type="RefSeq" id="XP_031860561.2">
    <property type="nucleotide sequence ID" value="XM_032005049.2"/>
</dbReference>
<dbReference type="GO" id="GO:0035879">
    <property type="term" value="P:plasma membrane lactate transport"/>
    <property type="evidence" value="ECO:0007669"/>
    <property type="project" value="TreeGrafter"/>
</dbReference>
<reference evidence="7" key="2">
    <citation type="submission" date="2024-01" db="EMBL/GenBank/DDBJ databases">
        <title>Comparative genomics of Cryptococcus and Kwoniella reveals pathogenesis evolution and contrasting modes of karyotype evolution via chromosome fusion or intercentromeric recombination.</title>
        <authorList>
            <person name="Coelho M.A."/>
            <person name="David-Palma M."/>
            <person name="Shea T."/>
            <person name="Bowers K."/>
            <person name="McGinley-Smith S."/>
            <person name="Mohammad A.W."/>
            <person name="Gnirke A."/>
            <person name="Yurkov A.M."/>
            <person name="Nowrousian M."/>
            <person name="Sun S."/>
            <person name="Cuomo C.A."/>
            <person name="Heitman J."/>
        </authorList>
    </citation>
    <scope>NUCLEOTIDE SEQUENCE</scope>
    <source>
        <strain evidence="7">CBS 12478</strain>
    </source>
</reference>